<comment type="caution">
    <text evidence="2">The sequence shown here is derived from an EMBL/GenBank/DDBJ whole genome shotgun (WGS) entry which is preliminary data.</text>
</comment>
<dbReference type="EMBL" id="LKHP01000004">
    <property type="protein sequence ID" value="KRQ87237.1"/>
    <property type="molecule type" value="Genomic_DNA"/>
</dbReference>
<reference evidence="2 3" key="1">
    <citation type="submission" date="2015-09" db="EMBL/GenBank/DDBJ databases">
        <title>Draft genome sequence of a Caloramator mitchellensis, a moderate thermophile from the Great Artesian Basin of Australia.</title>
        <authorList>
            <person name="Patel B.K."/>
        </authorList>
    </citation>
    <scope>NUCLEOTIDE SEQUENCE [LARGE SCALE GENOMIC DNA]</scope>
    <source>
        <strain evidence="2 3">VF08</strain>
    </source>
</reference>
<evidence type="ECO:0000256" key="1">
    <source>
        <dbReference type="SAM" id="Phobius"/>
    </source>
</evidence>
<feature type="transmembrane region" description="Helical" evidence="1">
    <location>
        <begin position="6"/>
        <end position="23"/>
    </location>
</feature>
<dbReference type="AlphaFoldDB" id="A0A0R3K2M7"/>
<name>A0A0R3K2M7_CALMK</name>
<keyword evidence="1" id="KW-0472">Membrane</keyword>
<evidence type="ECO:0000313" key="3">
    <source>
        <dbReference type="Proteomes" id="UP000052015"/>
    </source>
</evidence>
<sequence>MDWFGGALMILGAIMVYQVNFVFKVLKIEPNVNKIIVLKLIGLIVSTVGALKILDVIK</sequence>
<feature type="transmembrane region" description="Helical" evidence="1">
    <location>
        <begin position="35"/>
        <end position="54"/>
    </location>
</feature>
<keyword evidence="1" id="KW-1133">Transmembrane helix</keyword>
<dbReference type="STRING" id="908809.ABG79_01040"/>
<dbReference type="RefSeq" id="WP_160318221.1">
    <property type="nucleotide sequence ID" value="NZ_LKHP01000004.1"/>
</dbReference>
<dbReference type="Proteomes" id="UP000052015">
    <property type="component" value="Unassembled WGS sequence"/>
</dbReference>
<proteinExistence type="predicted"/>
<accession>A0A0R3K2M7</accession>
<organism evidence="2 3">
    <name type="scientific">Caloramator mitchellensis</name>
    <dbReference type="NCBI Taxonomy" id="908809"/>
    <lineage>
        <taxon>Bacteria</taxon>
        <taxon>Bacillati</taxon>
        <taxon>Bacillota</taxon>
        <taxon>Clostridia</taxon>
        <taxon>Eubacteriales</taxon>
        <taxon>Clostridiaceae</taxon>
        <taxon>Caloramator</taxon>
    </lineage>
</organism>
<evidence type="ECO:0000313" key="2">
    <source>
        <dbReference type="EMBL" id="KRQ87237.1"/>
    </source>
</evidence>
<gene>
    <name evidence="2" type="ORF">ABG79_01040</name>
</gene>
<keyword evidence="3" id="KW-1185">Reference proteome</keyword>
<protein>
    <submittedName>
        <fullName evidence="2">Uncharacterized protein</fullName>
    </submittedName>
</protein>
<keyword evidence="1" id="KW-0812">Transmembrane</keyword>